<protein>
    <recommendedName>
        <fullName evidence="8">Nuclease HARBI1</fullName>
    </recommendedName>
</protein>
<gene>
    <name evidence="6" type="ORF">MGAL_10B015485</name>
</gene>
<evidence type="ECO:0000256" key="3">
    <source>
        <dbReference type="SAM" id="MobiDB-lite"/>
    </source>
</evidence>
<feature type="compositionally biased region" description="Low complexity" evidence="3">
    <location>
        <begin position="212"/>
        <end position="226"/>
    </location>
</feature>
<evidence type="ECO:0000313" key="7">
    <source>
        <dbReference type="Proteomes" id="UP000596742"/>
    </source>
</evidence>
<dbReference type="OrthoDB" id="239865at2759"/>
<organism evidence="6 7">
    <name type="scientific">Mytilus galloprovincialis</name>
    <name type="common">Mediterranean mussel</name>
    <dbReference type="NCBI Taxonomy" id="29158"/>
    <lineage>
        <taxon>Eukaryota</taxon>
        <taxon>Metazoa</taxon>
        <taxon>Spiralia</taxon>
        <taxon>Lophotrochozoa</taxon>
        <taxon>Mollusca</taxon>
        <taxon>Bivalvia</taxon>
        <taxon>Autobranchia</taxon>
        <taxon>Pteriomorphia</taxon>
        <taxon>Mytilida</taxon>
        <taxon>Mytiloidea</taxon>
        <taxon>Mytilidae</taxon>
        <taxon>Mytilinae</taxon>
        <taxon>Mytilus</taxon>
    </lineage>
</organism>
<evidence type="ECO:0000259" key="5">
    <source>
        <dbReference type="Pfam" id="PF25377"/>
    </source>
</evidence>
<dbReference type="AlphaFoldDB" id="A0A8B6GPS3"/>
<keyword evidence="7" id="KW-1185">Reference proteome</keyword>
<feature type="domain" description="DDE Tnp4" evidence="4">
    <location>
        <begin position="345"/>
        <end position="434"/>
    </location>
</feature>
<feature type="domain" description="DUF7886" evidence="5">
    <location>
        <begin position="27"/>
        <end position="170"/>
    </location>
</feature>
<evidence type="ECO:0000313" key="6">
    <source>
        <dbReference type="EMBL" id="VDI67347.1"/>
    </source>
</evidence>
<dbReference type="GO" id="GO:0046872">
    <property type="term" value="F:metal ion binding"/>
    <property type="evidence" value="ECO:0007669"/>
    <property type="project" value="UniProtKB-KW"/>
</dbReference>
<dbReference type="Pfam" id="PF25377">
    <property type="entry name" value="DUF7886"/>
    <property type="match status" value="1"/>
</dbReference>
<keyword evidence="2" id="KW-0479">Metal-binding</keyword>
<dbReference type="Pfam" id="PF13359">
    <property type="entry name" value="DDE_Tnp_4"/>
    <property type="match status" value="1"/>
</dbReference>
<feature type="region of interest" description="Disordered" evidence="3">
    <location>
        <begin position="189"/>
        <end position="237"/>
    </location>
</feature>
<feature type="non-terminal residue" evidence="6">
    <location>
        <position position="469"/>
    </location>
</feature>
<dbReference type="InterPro" id="IPR027806">
    <property type="entry name" value="HARBI1_dom"/>
</dbReference>
<evidence type="ECO:0000259" key="4">
    <source>
        <dbReference type="Pfam" id="PF13359"/>
    </source>
</evidence>
<feature type="compositionally biased region" description="Polar residues" evidence="3">
    <location>
        <begin position="189"/>
        <end position="205"/>
    </location>
</feature>
<dbReference type="PANTHER" id="PTHR47915">
    <property type="entry name" value="SI:DKEY-19B23.7"/>
    <property type="match status" value="1"/>
</dbReference>
<reference evidence="6" key="1">
    <citation type="submission" date="2018-11" db="EMBL/GenBank/DDBJ databases">
        <authorList>
            <person name="Alioto T."/>
            <person name="Alioto T."/>
        </authorList>
    </citation>
    <scope>NUCLEOTIDE SEQUENCE</scope>
</reference>
<name>A0A8B6GPS3_MYTGA</name>
<comment type="cofactor">
    <cofactor evidence="1">
        <name>a divalent metal cation</name>
        <dbReference type="ChEBI" id="CHEBI:60240"/>
    </cofactor>
</comment>
<dbReference type="EMBL" id="UYJE01008798">
    <property type="protein sequence ID" value="VDI67347.1"/>
    <property type="molecule type" value="Genomic_DNA"/>
</dbReference>
<proteinExistence type="predicted"/>
<comment type="caution">
    <text evidence="6">The sequence shown here is derived from an EMBL/GenBank/DDBJ whole genome shotgun (WGS) entry which is preliminary data.</text>
</comment>
<accession>A0A8B6GPS3</accession>
<evidence type="ECO:0000256" key="2">
    <source>
        <dbReference type="ARBA" id="ARBA00022723"/>
    </source>
</evidence>
<feature type="compositionally biased region" description="Basic and acidic residues" evidence="3">
    <location>
        <begin position="227"/>
        <end position="237"/>
    </location>
</feature>
<dbReference type="Proteomes" id="UP000596742">
    <property type="component" value="Unassembled WGS sequence"/>
</dbReference>
<sequence length="469" mass="53655">RSLLISLRSQMNLNLNAPKGIGLPPASPSDKESNVDSDTTLFLIAGYARYSCPYVWVRSNHQRLIRLTNDSTQEKDSPLRLKSTNKWNSHDIHIWDIIAELVKLCTYPSPMNPFEVDFDYFTTLSLQDRVIATGAMVHCLQNIVLHTQDEKVYASKVFEELQIITKLHFQALQQLVKDGGLPVLQQHIARSNPRQRSTNSGSSRYPSAGPGYQTPSYTSQTYQTQPQRRENNIRRNRVFRDRDNPLDYLDDADIVRKYRLSRPMILELCGMFQNQLARPTKRSHAFPVSLQIMVALRLYATGSFQLVNADVHRISRASVSTITRDVTQCFKKCMQSIHFDAHRSSISTSVKARRRHGWLLGDSGYPLRPWLLTPVINPTTRQDQRYNTCHMRRCAVERSFGVLKSRFLCIDTTAGTLLYSPVRCCDIIVAVVGLEFRCLQETITQEIKETLVGSNMLVIKMTVQLFVLD</sequence>
<dbReference type="InterPro" id="IPR057208">
    <property type="entry name" value="DUF7886"/>
</dbReference>
<evidence type="ECO:0008006" key="8">
    <source>
        <dbReference type="Google" id="ProtNLM"/>
    </source>
</evidence>
<evidence type="ECO:0000256" key="1">
    <source>
        <dbReference type="ARBA" id="ARBA00001968"/>
    </source>
</evidence>
<dbReference type="PANTHER" id="PTHR47915:SF1">
    <property type="entry name" value="SI:DKEY-19B23.7"/>
    <property type="match status" value="1"/>
</dbReference>